<dbReference type="AlphaFoldDB" id="A0A5N5D0K3"/>
<dbReference type="GO" id="GO:0030170">
    <property type="term" value="F:pyridoxal phosphate binding"/>
    <property type="evidence" value="ECO:0007669"/>
    <property type="project" value="InterPro"/>
</dbReference>
<dbReference type="InterPro" id="IPR015422">
    <property type="entry name" value="PyrdxlP-dep_Trfase_small"/>
</dbReference>
<dbReference type="InterPro" id="IPR004839">
    <property type="entry name" value="Aminotransferase_I/II_large"/>
</dbReference>
<feature type="domain" description="Aminotransferase class I/classII large" evidence="3">
    <location>
        <begin position="49"/>
        <end position="368"/>
    </location>
</feature>
<dbReference type="Pfam" id="PF00155">
    <property type="entry name" value="Aminotran_1_2"/>
    <property type="match status" value="1"/>
</dbReference>
<keyword evidence="2" id="KW-0663">Pyridoxal phosphate</keyword>
<dbReference type="PANTHER" id="PTHR43510">
    <property type="entry name" value="AMINOTRANSFERASE FUNCTION, HYPOTHETICAL (EUROFUNG)"/>
    <property type="match status" value="1"/>
</dbReference>
<dbReference type="CDD" id="cd00609">
    <property type="entry name" value="AAT_like"/>
    <property type="match status" value="1"/>
</dbReference>
<dbReference type="SUPFAM" id="SSF53383">
    <property type="entry name" value="PLP-dependent transferases"/>
    <property type="match status" value="1"/>
</dbReference>
<evidence type="ECO:0000256" key="2">
    <source>
        <dbReference type="ARBA" id="ARBA00022898"/>
    </source>
</evidence>
<reference evidence="5" key="1">
    <citation type="submission" date="2016-08" db="EMBL/GenBank/DDBJ databases">
        <authorList>
            <person name="Yan J."/>
        </authorList>
    </citation>
    <scope>NUCLEOTIDE SEQUENCE</scope>
    <source>
        <strain evidence="5">CSS-01s</strain>
    </source>
</reference>
<dbReference type="Gene3D" id="3.40.640.10">
    <property type="entry name" value="Type I PLP-dependent aspartate aminotransferase-like (Major domain)"/>
    <property type="match status" value="1"/>
</dbReference>
<comment type="similarity">
    <text evidence="1">Belongs to the class-I pyridoxal-phosphate-dependent aminotransferase family.</text>
</comment>
<gene>
    <name evidence="4" type="primary">aspC_0</name>
    <name evidence="5" type="ORF">BFW01_g1790</name>
    <name evidence="4" type="ORF">DBV05_g10152</name>
</gene>
<organism evidence="4 6">
    <name type="scientific">Lasiodiplodia theobromae</name>
    <dbReference type="NCBI Taxonomy" id="45133"/>
    <lineage>
        <taxon>Eukaryota</taxon>
        <taxon>Fungi</taxon>
        <taxon>Dikarya</taxon>
        <taxon>Ascomycota</taxon>
        <taxon>Pezizomycotina</taxon>
        <taxon>Dothideomycetes</taxon>
        <taxon>Dothideomycetes incertae sedis</taxon>
        <taxon>Botryosphaeriales</taxon>
        <taxon>Botryosphaeriaceae</taxon>
        <taxon>Lasiodiplodia</taxon>
    </lineage>
</organism>
<dbReference type="Proteomes" id="UP000325902">
    <property type="component" value="Unassembled WGS sequence"/>
</dbReference>
<evidence type="ECO:0000313" key="6">
    <source>
        <dbReference type="Proteomes" id="UP000325902"/>
    </source>
</evidence>
<dbReference type="PROSITE" id="PS00105">
    <property type="entry name" value="AA_TRANSFER_CLASS_1"/>
    <property type="match status" value="1"/>
</dbReference>
<dbReference type="Proteomes" id="UP000627934">
    <property type="component" value="Unassembled WGS sequence"/>
</dbReference>
<evidence type="ECO:0000313" key="5">
    <source>
        <dbReference type="EMBL" id="KAF9630919.1"/>
    </source>
</evidence>
<keyword evidence="4" id="KW-0032">Aminotransferase</keyword>
<sequence>MRYQRMAIEQEAPEEVGATIRYNLSESAVADQTLSSLAISIPEHLVLTYTEHLGSSKLRSLIAAGTTTTITPDNILVTAGASTSLFIVATALLTGASDHVVITRPNYATNLETPRAIGCDASIVDLEFSERFRLDVAQVAAAIRPDGTTKLISICSPNNPTGTLCDAAQLQALAKLARERGCYLLVDETYADLTYRDDGQPIPAAASLGDHVVGVSSMSKVYGVPGIRVGWLSTTNKALMETFLAAKEQISISGSVLDELVAEQILARRQELLRKTRVEMRRRRARVAAWVDSEAELLDWVPPEAGVMCFIRMRKVPVGGTAEFYRRLLDEHGAYVGPGRWFERDDTYFRLGFGWPTEDDLEAGLKAISKALRG</sequence>
<protein>
    <submittedName>
        <fullName evidence="4">Aspartate aminotransferase</fullName>
    </submittedName>
    <submittedName>
        <fullName evidence="5">Pyridoxal phosphate-dependent transferase</fullName>
    </submittedName>
</protein>
<dbReference type="Gene3D" id="3.90.1150.10">
    <property type="entry name" value="Aspartate Aminotransferase, domain 1"/>
    <property type="match status" value="1"/>
</dbReference>
<dbReference type="GO" id="GO:0008483">
    <property type="term" value="F:transaminase activity"/>
    <property type="evidence" value="ECO:0007669"/>
    <property type="project" value="UniProtKB-KW"/>
</dbReference>
<keyword evidence="6" id="KW-1185">Reference proteome</keyword>
<dbReference type="OrthoDB" id="3923817at2759"/>
<dbReference type="EMBL" id="MDYX01000046">
    <property type="protein sequence ID" value="KAF9630919.1"/>
    <property type="molecule type" value="Genomic_DNA"/>
</dbReference>
<proteinExistence type="inferred from homology"/>
<evidence type="ECO:0000313" key="4">
    <source>
        <dbReference type="EMBL" id="KAB2571185.1"/>
    </source>
</evidence>
<evidence type="ECO:0000256" key="1">
    <source>
        <dbReference type="ARBA" id="ARBA00007441"/>
    </source>
</evidence>
<reference evidence="5" key="2">
    <citation type="journal article" date="2018" name="DNA Res.">
        <title>Comparative genome and transcriptome analyses reveal adaptations to opportunistic infections in woody plant degrading pathogens of Botryosphaeriaceae.</title>
        <authorList>
            <person name="Yan J.Y."/>
            <person name="Zhao W.S."/>
            <person name="Chen Z."/>
            <person name="Xing Q.K."/>
            <person name="Zhang W."/>
            <person name="Chethana K.W.T."/>
            <person name="Xue M.F."/>
            <person name="Xu J.P."/>
            <person name="Phillips A.J.L."/>
            <person name="Wang Y."/>
            <person name="Liu J.H."/>
            <person name="Liu M."/>
            <person name="Zhou Y."/>
            <person name="Jayawardena R.S."/>
            <person name="Manawasinghe I.S."/>
            <person name="Huang J.B."/>
            <person name="Qiao G.H."/>
            <person name="Fu C.Y."/>
            <person name="Guo F.F."/>
            <person name="Dissanayake A.J."/>
            <person name="Peng Y.L."/>
            <person name="Hyde K.D."/>
            <person name="Li X.H."/>
        </authorList>
    </citation>
    <scope>NUCLEOTIDE SEQUENCE</scope>
    <source>
        <strain evidence="5">CSS-01s</strain>
    </source>
</reference>
<dbReference type="InterPro" id="IPR015421">
    <property type="entry name" value="PyrdxlP-dep_Trfase_major"/>
</dbReference>
<dbReference type="PANTHER" id="PTHR43510:SF1">
    <property type="entry name" value="AMINOTRANSFERASE FUNCTION, HYPOTHETICAL (EUROFUNG)"/>
    <property type="match status" value="1"/>
</dbReference>
<dbReference type="EMBL" id="VCHE01000109">
    <property type="protein sequence ID" value="KAB2571185.1"/>
    <property type="molecule type" value="Genomic_DNA"/>
</dbReference>
<reference evidence="4 6" key="3">
    <citation type="journal article" date="2019" name="Sci. Rep.">
        <title>A multi-omics analysis of the grapevine pathogen Lasiodiplodia theobromae reveals that temperature affects the expression of virulence- and pathogenicity-related genes.</title>
        <authorList>
            <person name="Felix C."/>
            <person name="Meneses R."/>
            <person name="Goncalves M.F.M."/>
            <person name="Tilleman L."/>
            <person name="Duarte A.S."/>
            <person name="Jorrin-Novo J.V."/>
            <person name="Van de Peer Y."/>
            <person name="Deforce D."/>
            <person name="Van Nieuwerburgh F."/>
            <person name="Esteves A.C."/>
            <person name="Alves A."/>
        </authorList>
    </citation>
    <scope>NUCLEOTIDE SEQUENCE [LARGE SCALE GENOMIC DNA]</scope>
    <source>
        <strain evidence="4 6">LA-SOL3</strain>
    </source>
</reference>
<name>A0A5N5D0K3_9PEZI</name>
<comment type="caution">
    <text evidence="4">The sequence shown here is derived from an EMBL/GenBank/DDBJ whole genome shotgun (WGS) entry which is preliminary data.</text>
</comment>
<keyword evidence="4" id="KW-0808">Transferase</keyword>
<dbReference type="InterPro" id="IPR004838">
    <property type="entry name" value="NHTrfase_class1_PyrdxlP-BS"/>
</dbReference>
<accession>A0A5N5D0K3</accession>
<evidence type="ECO:0000259" key="3">
    <source>
        <dbReference type="Pfam" id="PF00155"/>
    </source>
</evidence>
<dbReference type="InterPro" id="IPR015424">
    <property type="entry name" value="PyrdxlP-dep_Trfase"/>
</dbReference>